<dbReference type="CDD" id="cd06503">
    <property type="entry name" value="ATP-synt_Fo_b"/>
    <property type="match status" value="1"/>
</dbReference>
<gene>
    <name evidence="5" type="ORF">BST63_32380</name>
    <name evidence="4" type="ORF">BSZ18_25270</name>
</gene>
<dbReference type="PANTHER" id="PTHR22576">
    <property type="entry name" value="MUCOSA ASSOCIATED LYMPHOID TISSUE LYMPHOMA TRANSLOCATION PROTEIN 1/PARACASPASE"/>
    <property type="match status" value="1"/>
</dbReference>
<evidence type="ECO:0000259" key="3">
    <source>
        <dbReference type="PROSITE" id="PS50208"/>
    </source>
</evidence>
<reference evidence="6 7" key="1">
    <citation type="submission" date="2017-03" db="EMBL/GenBank/DDBJ databases">
        <title>Whole genome sequences of fourteen strains of Bradyrhizobium canariense and one strain of Bradyrhizobium japonicum isolated from Lupinus (Papilionoideae: Genisteae) species in Algeria.</title>
        <authorList>
            <person name="Crovadore J."/>
            <person name="Chekireb D."/>
            <person name="Brachmann A."/>
            <person name="Chablais R."/>
            <person name="Cochard B."/>
            <person name="Lefort F."/>
        </authorList>
    </citation>
    <scope>NUCLEOTIDE SEQUENCE [LARGE SCALE GENOMIC DNA]</scope>
    <source>
        <strain evidence="4 6">UBMA195</strain>
        <strain evidence="5 7">UBMAN05</strain>
    </source>
</reference>
<comment type="caution">
    <text evidence="4">The sequence shown here is derived from an EMBL/GenBank/DDBJ whole genome shotgun (WGS) entry which is preliminary data.</text>
</comment>
<keyword evidence="7" id="KW-1185">Reference proteome</keyword>
<evidence type="ECO:0000313" key="6">
    <source>
        <dbReference type="Proteomes" id="UP000193553"/>
    </source>
</evidence>
<dbReference type="AlphaFoldDB" id="A0A1X3FLA6"/>
<feature type="chain" id="PRO_5011905817" description="Caspase family p20 domain-containing protein" evidence="2">
    <location>
        <begin position="37"/>
        <end position="610"/>
    </location>
</feature>
<dbReference type="InterPro" id="IPR001309">
    <property type="entry name" value="Pept_C14_p20"/>
</dbReference>
<dbReference type="PANTHER" id="PTHR22576:SF37">
    <property type="entry name" value="MUCOSA-ASSOCIATED LYMPHOID TISSUE LYMPHOMA TRANSLOCATION PROTEIN 1"/>
    <property type="match status" value="1"/>
</dbReference>
<dbReference type="GO" id="GO:0006508">
    <property type="term" value="P:proteolysis"/>
    <property type="evidence" value="ECO:0007669"/>
    <property type="project" value="InterPro"/>
</dbReference>
<dbReference type="Proteomes" id="UP000193553">
    <property type="component" value="Unassembled WGS sequence"/>
</dbReference>
<dbReference type="EMBL" id="NAFI01000182">
    <property type="protein sequence ID" value="OSJ05489.1"/>
    <property type="molecule type" value="Genomic_DNA"/>
</dbReference>
<feature type="region of interest" description="Disordered" evidence="1">
    <location>
        <begin position="565"/>
        <end position="610"/>
    </location>
</feature>
<organism evidence="4 6">
    <name type="scientific">Bradyrhizobium canariense</name>
    <dbReference type="NCBI Taxonomy" id="255045"/>
    <lineage>
        <taxon>Bacteria</taxon>
        <taxon>Pseudomonadati</taxon>
        <taxon>Pseudomonadota</taxon>
        <taxon>Alphaproteobacteria</taxon>
        <taxon>Hyphomicrobiales</taxon>
        <taxon>Nitrobacteraceae</taxon>
        <taxon>Bradyrhizobium</taxon>
    </lineage>
</organism>
<dbReference type="EMBL" id="NAFK01000175">
    <property type="protein sequence ID" value="OSJ22666.1"/>
    <property type="molecule type" value="Genomic_DNA"/>
</dbReference>
<feature type="signal peptide" evidence="2">
    <location>
        <begin position="1"/>
        <end position="36"/>
    </location>
</feature>
<sequence length="610" mass="65723">MVGLILPAPMSRLQRLAGRVALAIALMLAAATTAQADKRVALVLGVSNYQSVARLANPDNDAAAISDVFKRMGFDIVELRRDLGVIEMRRAVRDFAAVAADSDMAVVYYAGHGIEVNGANFLIPADARLQSDFDVEDEAVPLDRILQAINPAKRLRLVILDACRDNPFAERMTRSVATRSMGRGLAKIEPATADTLIAFAAKAGAVAGDGDGAHSPFATALLNHLATSGLDLRLTLGRVRDEVLKSTGRRQEPFVYGSLGGDTVALVPPVASPIDPNAGARRDYELAAQAGTKQAWLSFLAVHATGIYANFAHAALDKLEAAEKISENADAVQRQAEQQVRQKSDDFRKQIEEQAARETERATQQISEQARRDLEKERQRIAEQAKRELDDARRQVAEARRQAEDAALQVEQAMKQAALEAQQQIEAVKREADRREKERQATLAALTPPAAPAAALAVAPTSVPAMDPADIARLLQAHLKRVGCDPGAADGAWTAPSQKALDSFNRYAGTKFDVKVASLDALDAVRARPDRICPLVCARGQKAVGDRCVQIVCDNKFVLDAQGVCQRRPDPSPQKPKAVSRHEPSPRAPSAPASSEGGKCHTYGGKQYCQ</sequence>
<protein>
    <recommendedName>
        <fullName evidence="3">Caspase family p20 domain-containing protein</fullName>
    </recommendedName>
</protein>
<dbReference type="SUPFAM" id="SSF52129">
    <property type="entry name" value="Caspase-like"/>
    <property type="match status" value="1"/>
</dbReference>
<proteinExistence type="predicted"/>
<dbReference type="PROSITE" id="PS50208">
    <property type="entry name" value="CASPASE_P20"/>
    <property type="match status" value="1"/>
</dbReference>
<dbReference type="GO" id="GO:0004197">
    <property type="term" value="F:cysteine-type endopeptidase activity"/>
    <property type="evidence" value="ECO:0007669"/>
    <property type="project" value="InterPro"/>
</dbReference>
<dbReference type="Pfam" id="PF00656">
    <property type="entry name" value="Peptidase_C14"/>
    <property type="match status" value="1"/>
</dbReference>
<dbReference type="Gene3D" id="3.40.50.1460">
    <property type="match status" value="1"/>
</dbReference>
<dbReference type="RefSeq" id="WP_085361114.1">
    <property type="nucleotide sequence ID" value="NZ_NAFC01000174.1"/>
</dbReference>
<dbReference type="InterPro" id="IPR011600">
    <property type="entry name" value="Pept_C14_caspase"/>
</dbReference>
<name>A0A1X3FLA6_9BRAD</name>
<feature type="domain" description="Caspase family p20" evidence="3">
    <location>
        <begin position="37"/>
        <end position="167"/>
    </location>
</feature>
<evidence type="ECO:0000256" key="2">
    <source>
        <dbReference type="SAM" id="SignalP"/>
    </source>
</evidence>
<dbReference type="InterPro" id="IPR029030">
    <property type="entry name" value="Caspase-like_dom_sf"/>
</dbReference>
<feature type="region of interest" description="Disordered" evidence="1">
    <location>
        <begin position="355"/>
        <end position="379"/>
    </location>
</feature>
<evidence type="ECO:0000313" key="7">
    <source>
        <dbReference type="Proteomes" id="UP000193884"/>
    </source>
</evidence>
<keyword evidence="2" id="KW-0732">Signal</keyword>
<evidence type="ECO:0000313" key="4">
    <source>
        <dbReference type="EMBL" id="OSJ05489.1"/>
    </source>
</evidence>
<accession>A0A1X3FLA6</accession>
<evidence type="ECO:0000256" key="1">
    <source>
        <dbReference type="SAM" id="MobiDB-lite"/>
    </source>
</evidence>
<evidence type="ECO:0000313" key="5">
    <source>
        <dbReference type="EMBL" id="OSJ22666.1"/>
    </source>
</evidence>
<dbReference type="InterPro" id="IPR052039">
    <property type="entry name" value="Caspase-related_regulators"/>
</dbReference>
<feature type="compositionally biased region" description="Basic and acidic residues" evidence="1">
    <location>
        <begin position="369"/>
        <end position="379"/>
    </location>
</feature>
<dbReference type="OrthoDB" id="8184256at2"/>
<dbReference type="Proteomes" id="UP000193884">
    <property type="component" value="Unassembled WGS sequence"/>
</dbReference>